<protein>
    <submittedName>
        <fullName evidence="1">Uncharacterized protein</fullName>
    </submittedName>
</protein>
<dbReference type="EMBL" id="KQ085979">
    <property type="protein sequence ID" value="KLO12345.1"/>
    <property type="molecule type" value="Genomic_DNA"/>
</dbReference>
<reference evidence="1 2" key="1">
    <citation type="submission" date="2015-04" db="EMBL/GenBank/DDBJ databases">
        <title>Complete genome sequence of Schizopora paradoxa KUC8140, a cosmopolitan wood degrader in East Asia.</title>
        <authorList>
            <consortium name="DOE Joint Genome Institute"/>
            <person name="Min B."/>
            <person name="Park H."/>
            <person name="Jang Y."/>
            <person name="Kim J.-J."/>
            <person name="Kim K.H."/>
            <person name="Pangilinan J."/>
            <person name="Lipzen A."/>
            <person name="Riley R."/>
            <person name="Grigoriev I.V."/>
            <person name="Spatafora J.W."/>
            <person name="Choi I.-G."/>
        </authorList>
    </citation>
    <scope>NUCLEOTIDE SEQUENCE [LARGE SCALE GENOMIC DNA]</scope>
    <source>
        <strain evidence="1 2">KUC8140</strain>
    </source>
</reference>
<keyword evidence="2" id="KW-1185">Reference proteome</keyword>
<gene>
    <name evidence="1" type="ORF">SCHPADRAFT_420793</name>
</gene>
<dbReference type="InParanoid" id="A0A0H2RK17"/>
<organism evidence="1 2">
    <name type="scientific">Schizopora paradoxa</name>
    <dbReference type="NCBI Taxonomy" id="27342"/>
    <lineage>
        <taxon>Eukaryota</taxon>
        <taxon>Fungi</taxon>
        <taxon>Dikarya</taxon>
        <taxon>Basidiomycota</taxon>
        <taxon>Agaricomycotina</taxon>
        <taxon>Agaricomycetes</taxon>
        <taxon>Hymenochaetales</taxon>
        <taxon>Schizoporaceae</taxon>
        <taxon>Schizopora</taxon>
    </lineage>
</organism>
<dbReference type="Proteomes" id="UP000053477">
    <property type="component" value="Unassembled WGS sequence"/>
</dbReference>
<evidence type="ECO:0000313" key="1">
    <source>
        <dbReference type="EMBL" id="KLO12345.1"/>
    </source>
</evidence>
<sequence>MLGCTLRKSGLSGVDANPLALLALVVERSASRFIEPGCYSTGATFGRRDVHAVLQTNNLPRTCQRRFFLFRNQHVLPFVRLSSIPTKIPPTVFLPTALSKRVQHISPPKSFHERLNVRLQVADARDSFFAHERAPMQISVHPQVFVPDLSKFPSAAVVMRTIAHIRLKELNDYSTLPLH</sequence>
<evidence type="ECO:0000313" key="2">
    <source>
        <dbReference type="Proteomes" id="UP000053477"/>
    </source>
</evidence>
<accession>A0A0H2RK17</accession>
<proteinExistence type="predicted"/>
<dbReference type="AlphaFoldDB" id="A0A0H2RK17"/>
<name>A0A0H2RK17_9AGAM</name>